<sequence length="337" mass="36845">MKNSKADISLIRKYLNGELDSQAMYRLEREAQDDPMLMDMIQGMETGNREADERTLRDIDQLIINRVAAAGKSRKMTSWKGWIAAASLVLIGTIACLWIFRTPQQDKLRKKQTEQAGRLGKQAGPDTADIVKEGSSFKNKDQSFVARSPQLKNPVIHKSGSNKPEIAFQNTVVRKNPAVQDIPDSAVIAGLAGAGAAVDMMNNHEGLSEVVVTAYGAQRKRAARSAAIMEKSDTPLTALASKAAPLPLKLGKAHPVVGWDAYQKYLKDNATLPSGERGSVTLVFLIESDGSPAHVIVIKGMNKEADRKAADLILQGSKWTGDQEEIDKMITIKIKFH</sequence>
<keyword evidence="1" id="KW-0472">Membrane</keyword>
<proteinExistence type="predicted"/>
<keyword evidence="1" id="KW-0812">Transmembrane</keyword>
<dbReference type="Proteomes" id="UP000320300">
    <property type="component" value="Unassembled WGS sequence"/>
</dbReference>
<protein>
    <recommendedName>
        <fullName evidence="4">TonB C-terminal domain-containing protein</fullName>
    </recommendedName>
</protein>
<dbReference type="RefSeq" id="WP_142526835.1">
    <property type="nucleotide sequence ID" value="NZ_CBCSJO010000003.1"/>
</dbReference>
<dbReference type="AlphaFoldDB" id="A0A521BB66"/>
<keyword evidence="3" id="KW-1185">Reference proteome</keyword>
<evidence type="ECO:0000256" key="1">
    <source>
        <dbReference type="SAM" id="Phobius"/>
    </source>
</evidence>
<dbReference type="OrthoDB" id="1112758at2"/>
<accession>A0A521BB66</accession>
<evidence type="ECO:0000313" key="3">
    <source>
        <dbReference type="Proteomes" id="UP000320300"/>
    </source>
</evidence>
<organism evidence="2 3">
    <name type="scientific">Pedobacter westerhofensis</name>
    <dbReference type="NCBI Taxonomy" id="425512"/>
    <lineage>
        <taxon>Bacteria</taxon>
        <taxon>Pseudomonadati</taxon>
        <taxon>Bacteroidota</taxon>
        <taxon>Sphingobacteriia</taxon>
        <taxon>Sphingobacteriales</taxon>
        <taxon>Sphingobacteriaceae</taxon>
        <taxon>Pedobacter</taxon>
    </lineage>
</organism>
<reference evidence="2 3" key="1">
    <citation type="submission" date="2017-05" db="EMBL/GenBank/DDBJ databases">
        <authorList>
            <person name="Varghese N."/>
            <person name="Submissions S."/>
        </authorList>
    </citation>
    <scope>NUCLEOTIDE SEQUENCE [LARGE SCALE GENOMIC DNA]</scope>
    <source>
        <strain evidence="2 3">DSM 19036</strain>
    </source>
</reference>
<evidence type="ECO:0008006" key="4">
    <source>
        <dbReference type="Google" id="ProtNLM"/>
    </source>
</evidence>
<name>A0A521BB66_9SPHI</name>
<dbReference type="EMBL" id="FXTN01000002">
    <property type="protein sequence ID" value="SMO44231.1"/>
    <property type="molecule type" value="Genomic_DNA"/>
</dbReference>
<keyword evidence="1" id="KW-1133">Transmembrane helix</keyword>
<gene>
    <name evidence="2" type="ORF">SAMN06265348_102143</name>
</gene>
<feature type="transmembrane region" description="Helical" evidence="1">
    <location>
        <begin position="82"/>
        <end position="100"/>
    </location>
</feature>
<evidence type="ECO:0000313" key="2">
    <source>
        <dbReference type="EMBL" id="SMO44231.1"/>
    </source>
</evidence>